<protein>
    <recommendedName>
        <fullName evidence="4">CNNM transmembrane domain-containing protein</fullName>
    </recommendedName>
</protein>
<evidence type="ECO:0000256" key="1">
    <source>
        <dbReference type="SAM" id="Phobius"/>
    </source>
</evidence>
<proteinExistence type="predicted"/>
<feature type="transmembrane region" description="Helical" evidence="1">
    <location>
        <begin position="37"/>
        <end position="64"/>
    </location>
</feature>
<organism evidence="2 3">
    <name type="scientific">Marinicrinis lubricantis</name>
    <dbReference type="NCBI Taxonomy" id="2086470"/>
    <lineage>
        <taxon>Bacteria</taxon>
        <taxon>Bacillati</taxon>
        <taxon>Bacillota</taxon>
        <taxon>Bacilli</taxon>
        <taxon>Bacillales</taxon>
        <taxon>Paenibacillaceae</taxon>
    </lineage>
</organism>
<keyword evidence="1" id="KW-1133">Transmembrane helix</keyword>
<dbReference type="PROSITE" id="PS51257">
    <property type="entry name" value="PROKAR_LIPOPROTEIN"/>
    <property type="match status" value="1"/>
</dbReference>
<sequence>MKFSLRNSMKWSVFIFFLTFILSCVFSVVSTALLEKVVWGIGMLIVFLLVLTGIIFDMAGLAAAAAKETPFHAMAAERMKGARQAIRIVRNADRFSNFCNDVIGDISGIISGAASAMVVLKIMTSMDAENTILHTTISVIFTGLVSALTVGGKALGKSFAIHYANEIIYWVGKLFYFLERRLGIKLLAGKKKTSNGKKGKQSASGSNQQS</sequence>
<gene>
    <name evidence="2" type="ORF">ACFPXP_15180</name>
</gene>
<comment type="caution">
    <text evidence="2">The sequence shown here is derived from an EMBL/GenBank/DDBJ whole genome shotgun (WGS) entry which is preliminary data.</text>
</comment>
<keyword evidence="3" id="KW-1185">Reference proteome</keyword>
<evidence type="ECO:0000313" key="2">
    <source>
        <dbReference type="EMBL" id="MFC5987747.1"/>
    </source>
</evidence>
<evidence type="ECO:0000313" key="3">
    <source>
        <dbReference type="Proteomes" id="UP001596250"/>
    </source>
</evidence>
<feature type="transmembrane region" description="Helical" evidence="1">
    <location>
        <begin position="131"/>
        <end position="148"/>
    </location>
</feature>
<accession>A0ABW1IRP6</accession>
<dbReference type="RefSeq" id="WP_379895164.1">
    <property type="nucleotide sequence ID" value="NZ_CBCSCT010000027.1"/>
</dbReference>
<dbReference type="Proteomes" id="UP001596250">
    <property type="component" value="Unassembled WGS sequence"/>
</dbReference>
<evidence type="ECO:0008006" key="4">
    <source>
        <dbReference type="Google" id="ProtNLM"/>
    </source>
</evidence>
<name>A0ABW1IRP6_9BACL</name>
<reference evidence="3" key="1">
    <citation type="journal article" date="2019" name="Int. J. Syst. Evol. Microbiol.">
        <title>The Global Catalogue of Microorganisms (GCM) 10K type strain sequencing project: providing services to taxonomists for standard genome sequencing and annotation.</title>
        <authorList>
            <consortium name="The Broad Institute Genomics Platform"/>
            <consortium name="The Broad Institute Genome Sequencing Center for Infectious Disease"/>
            <person name="Wu L."/>
            <person name="Ma J."/>
        </authorList>
    </citation>
    <scope>NUCLEOTIDE SEQUENCE [LARGE SCALE GENOMIC DNA]</scope>
    <source>
        <strain evidence="3">CCM 8749</strain>
    </source>
</reference>
<keyword evidence="1" id="KW-0472">Membrane</keyword>
<dbReference type="EMBL" id="JBHSQV010000170">
    <property type="protein sequence ID" value="MFC5987747.1"/>
    <property type="molecule type" value="Genomic_DNA"/>
</dbReference>
<keyword evidence="1" id="KW-0812">Transmembrane</keyword>